<reference evidence="5" key="2">
    <citation type="submission" date="2020-09" db="EMBL/GenBank/DDBJ databases">
        <authorList>
            <person name="Sun Q."/>
            <person name="Ohkuma M."/>
        </authorList>
    </citation>
    <scope>NUCLEOTIDE SEQUENCE</scope>
    <source>
        <strain evidence="5">JCM 4369</strain>
    </source>
</reference>
<dbReference type="Proteomes" id="UP000618795">
    <property type="component" value="Unassembled WGS sequence"/>
</dbReference>
<evidence type="ECO:0000313" key="6">
    <source>
        <dbReference type="Proteomes" id="UP000618795"/>
    </source>
</evidence>
<comment type="caution">
    <text evidence="5">The sequence shown here is derived from an EMBL/GenBank/DDBJ whole genome shotgun (WGS) entry which is preliminary data.</text>
</comment>
<name>A0A918IJV6_9ACTN</name>
<evidence type="ECO:0000256" key="1">
    <source>
        <dbReference type="ARBA" id="ARBA00004141"/>
    </source>
</evidence>
<protein>
    <submittedName>
        <fullName evidence="5">Uncharacterized protein</fullName>
    </submittedName>
</protein>
<sequence length="78" mass="7539">MTATHHRLLGALEVTAATLLAGLWFTALGAAASTGPVLLMAGAVVVHPCSGDPAARCLPAAVVGALAATHLVLSAGGQ</sequence>
<dbReference type="InterPro" id="IPR032808">
    <property type="entry name" value="DoxX"/>
</dbReference>
<dbReference type="GO" id="GO:0016020">
    <property type="term" value="C:membrane"/>
    <property type="evidence" value="ECO:0007669"/>
    <property type="project" value="UniProtKB-SubCell"/>
</dbReference>
<proteinExistence type="predicted"/>
<evidence type="ECO:0000256" key="4">
    <source>
        <dbReference type="ARBA" id="ARBA00023136"/>
    </source>
</evidence>
<keyword evidence="6" id="KW-1185">Reference proteome</keyword>
<evidence type="ECO:0000256" key="3">
    <source>
        <dbReference type="ARBA" id="ARBA00022989"/>
    </source>
</evidence>
<dbReference type="EMBL" id="BMTD01000024">
    <property type="protein sequence ID" value="GGV22234.1"/>
    <property type="molecule type" value="Genomic_DNA"/>
</dbReference>
<comment type="subcellular location">
    <subcellularLocation>
        <location evidence="1">Membrane</location>
        <topology evidence="1">Multi-pass membrane protein</topology>
    </subcellularLocation>
</comment>
<keyword evidence="2" id="KW-0812">Transmembrane</keyword>
<keyword evidence="4" id="KW-0472">Membrane</keyword>
<organism evidence="5 6">
    <name type="scientific">Streptomyces filipinensis</name>
    <dbReference type="NCBI Taxonomy" id="66887"/>
    <lineage>
        <taxon>Bacteria</taxon>
        <taxon>Bacillati</taxon>
        <taxon>Actinomycetota</taxon>
        <taxon>Actinomycetes</taxon>
        <taxon>Kitasatosporales</taxon>
        <taxon>Streptomycetaceae</taxon>
        <taxon>Streptomyces</taxon>
    </lineage>
</organism>
<evidence type="ECO:0000256" key="2">
    <source>
        <dbReference type="ARBA" id="ARBA00022692"/>
    </source>
</evidence>
<evidence type="ECO:0000313" key="5">
    <source>
        <dbReference type="EMBL" id="GGV22234.1"/>
    </source>
</evidence>
<accession>A0A918IJV6</accession>
<dbReference type="Pfam" id="PF13564">
    <property type="entry name" value="DoxX_2"/>
    <property type="match status" value="1"/>
</dbReference>
<gene>
    <name evidence="5" type="ORF">GCM10010260_73100</name>
</gene>
<reference evidence="5" key="1">
    <citation type="journal article" date="2014" name="Int. J. Syst. Evol. Microbiol.">
        <title>Complete genome sequence of Corynebacterium casei LMG S-19264T (=DSM 44701T), isolated from a smear-ripened cheese.</title>
        <authorList>
            <consortium name="US DOE Joint Genome Institute (JGI-PGF)"/>
            <person name="Walter F."/>
            <person name="Albersmeier A."/>
            <person name="Kalinowski J."/>
            <person name="Ruckert C."/>
        </authorList>
    </citation>
    <scope>NUCLEOTIDE SEQUENCE</scope>
    <source>
        <strain evidence="5">JCM 4369</strain>
    </source>
</reference>
<dbReference type="AlphaFoldDB" id="A0A918IJV6"/>
<keyword evidence="3" id="KW-1133">Transmembrane helix</keyword>
<dbReference type="RefSeq" id="WP_191877766.1">
    <property type="nucleotide sequence ID" value="NZ_BMTD01000024.1"/>
</dbReference>